<evidence type="ECO:0008006" key="3">
    <source>
        <dbReference type="Google" id="ProtNLM"/>
    </source>
</evidence>
<name>A0A7T3RDN0_9SPIR</name>
<dbReference type="Proteomes" id="UP000595224">
    <property type="component" value="Chromosome"/>
</dbReference>
<evidence type="ECO:0000313" key="1">
    <source>
        <dbReference type="EMBL" id="QQA01206.1"/>
    </source>
</evidence>
<evidence type="ECO:0000313" key="2">
    <source>
        <dbReference type="Proteomes" id="UP000595224"/>
    </source>
</evidence>
<accession>A0A7T3RDN0</accession>
<keyword evidence="2" id="KW-1185">Reference proteome</keyword>
<dbReference type="EMBL" id="CP064936">
    <property type="protein sequence ID" value="QQA01206.1"/>
    <property type="molecule type" value="Genomic_DNA"/>
</dbReference>
<gene>
    <name evidence="1" type="ORF">IWA51_00870</name>
</gene>
<protein>
    <recommendedName>
        <fullName evidence="3">Tetratricopeptide repeat-containing protein</fullName>
    </recommendedName>
</protein>
<dbReference type="RefSeq" id="WP_198442796.1">
    <property type="nucleotide sequence ID" value="NZ_CBCSHE010000019.1"/>
</dbReference>
<organism evidence="1 2">
    <name type="scientific">Treponema peruense</name>
    <dbReference type="NCBI Taxonomy" id="2787628"/>
    <lineage>
        <taxon>Bacteria</taxon>
        <taxon>Pseudomonadati</taxon>
        <taxon>Spirochaetota</taxon>
        <taxon>Spirochaetia</taxon>
        <taxon>Spirochaetales</taxon>
        <taxon>Treponemataceae</taxon>
        <taxon>Treponema</taxon>
    </lineage>
</organism>
<proteinExistence type="predicted"/>
<dbReference type="InterPro" id="IPR011990">
    <property type="entry name" value="TPR-like_helical_dom_sf"/>
</dbReference>
<dbReference type="KEGG" id="tper:IWA51_00870"/>
<dbReference type="AlphaFoldDB" id="A0A7T3RDN0"/>
<sequence>MQNLVNNPEFSAEAWNNIAICNEAFGNNERAEKIPEKLFNLFISNIGCDPFSTATYGLYLFRVKNDATRGADYYTKAMKLAKNNDLYQELFSNAGRNLPFIIVEIKCKKEAKDEAQQIIKKCPATLPWYKNTAKKILAEF</sequence>
<dbReference type="SUPFAM" id="SSF48452">
    <property type="entry name" value="TPR-like"/>
    <property type="match status" value="1"/>
</dbReference>
<reference evidence="1 2" key="1">
    <citation type="submission" date="2020-11" db="EMBL/GenBank/DDBJ databases">
        <title>Treponema Peruensis nv. sp., first commensal Treponema isolated from human feces.</title>
        <authorList>
            <person name="Belkhou C."/>
            <person name="Raes J."/>
        </authorList>
    </citation>
    <scope>NUCLEOTIDE SEQUENCE [LARGE SCALE GENOMIC DNA]</scope>
    <source>
        <strain evidence="1 2">RCC2812</strain>
    </source>
</reference>